<organism evidence="2 3">
    <name type="scientific">Nocardioides aromaticivorans</name>
    <dbReference type="NCBI Taxonomy" id="200618"/>
    <lineage>
        <taxon>Bacteria</taxon>
        <taxon>Bacillati</taxon>
        <taxon>Actinomycetota</taxon>
        <taxon>Actinomycetes</taxon>
        <taxon>Propionibacteriales</taxon>
        <taxon>Nocardioidaceae</taxon>
        <taxon>Nocardioides</taxon>
    </lineage>
</organism>
<keyword evidence="1" id="KW-0812">Transmembrane</keyword>
<evidence type="ECO:0000313" key="2">
    <source>
        <dbReference type="EMBL" id="NYI45957.1"/>
    </source>
</evidence>
<feature type="transmembrane region" description="Helical" evidence="1">
    <location>
        <begin position="45"/>
        <end position="66"/>
    </location>
</feature>
<comment type="caution">
    <text evidence="2">The sequence shown here is derived from an EMBL/GenBank/DDBJ whole genome shotgun (WGS) entry which is preliminary data.</text>
</comment>
<dbReference type="AlphaFoldDB" id="A0A7Y9ZI72"/>
<evidence type="ECO:0000313" key="3">
    <source>
        <dbReference type="Proteomes" id="UP000562045"/>
    </source>
</evidence>
<protein>
    <submittedName>
        <fullName evidence="2">Uncharacterized protein</fullName>
    </submittedName>
</protein>
<name>A0A7Y9ZI72_9ACTN</name>
<dbReference type="Proteomes" id="UP000562045">
    <property type="component" value="Unassembled WGS sequence"/>
</dbReference>
<feature type="transmembrane region" description="Helical" evidence="1">
    <location>
        <begin position="106"/>
        <end position="127"/>
    </location>
</feature>
<proteinExistence type="predicted"/>
<gene>
    <name evidence="2" type="ORF">BJ993_003037</name>
</gene>
<dbReference type="EMBL" id="JACBZM010000001">
    <property type="protein sequence ID" value="NYI45957.1"/>
    <property type="molecule type" value="Genomic_DNA"/>
</dbReference>
<accession>A0A7Y9ZI72</accession>
<dbReference type="RefSeq" id="WP_036547521.1">
    <property type="nucleotide sequence ID" value="NZ_JACBZM010000001.1"/>
</dbReference>
<evidence type="ECO:0000256" key="1">
    <source>
        <dbReference type="SAM" id="Phobius"/>
    </source>
</evidence>
<keyword evidence="1" id="KW-0472">Membrane</keyword>
<reference evidence="2 3" key="1">
    <citation type="submission" date="2020-07" db="EMBL/GenBank/DDBJ databases">
        <title>Sequencing the genomes of 1000 actinobacteria strains.</title>
        <authorList>
            <person name="Klenk H.-P."/>
        </authorList>
    </citation>
    <scope>NUCLEOTIDE SEQUENCE [LARGE SCALE GENOMIC DNA]</scope>
    <source>
        <strain evidence="2 3">DSM 15131</strain>
    </source>
</reference>
<sequence>MADTAPPGFVARHNQVIGSILSIVALAVAVLLGAGLMFGTDTRGVRAILTVLTVAGGTFTLLLLAIGGGLRAVTPTGVWEQEEAEWRRDMGITAADEPVPSRAGRLAVPLAVGAIALGLALSVVPAVF</sequence>
<feature type="transmembrane region" description="Helical" evidence="1">
    <location>
        <begin position="16"/>
        <end position="38"/>
    </location>
</feature>
<keyword evidence="1" id="KW-1133">Transmembrane helix</keyword>